<dbReference type="SUPFAM" id="SSF56219">
    <property type="entry name" value="DNase I-like"/>
    <property type="match status" value="1"/>
</dbReference>
<dbReference type="STRING" id="1173584.SAMN05444851_2072"/>
<gene>
    <name evidence="1" type="ORF">SAMN05444851_2072</name>
</gene>
<accession>A0A1I0PZ71</accession>
<evidence type="ECO:0000313" key="2">
    <source>
        <dbReference type="Proteomes" id="UP000199650"/>
    </source>
</evidence>
<sequence length="397" mass="44808">MAQKFSDVEWLEIEAHLDAALAQDPEAYGLPERRDGSVILMSWNIRKFGAVADRDGPKKSPGATRMIERIAAQADLLSIQEQQDDTGALDALVAALNPNYGVIYSDVTGRSPGYKGMSERFAYLFRHDRVRLGHLASDLSYDRTAIAANMNEALKASFDTSVPGQDDPGYLEQLMTWVQNTTRLMGSQFSKFVQFIRSPYLVEFRIDGPDGQYEIYAVNAHLVSGKKTEREQEFFALLEWLLHDSRKTVSERGKIIMIMGDLNLDFDSSNEDRRLGIENYVTGINAKRRLDAKVNFPFLDGAFNTNARRTQTYDHIAWLADDTRLPRGRHNALAGTLGPDQFDYGMFDFTQLFMDAGPGLLPDGTPDYARFAHDLSDHMPIWVRLPRPNAGQHRFTV</sequence>
<protein>
    <submittedName>
        <fullName evidence="1">Endonuclease/Exonuclease/phosphatase family protein</fullName>
    </submittedName>
</protein>
<reference evidence="1 2" key="1">
    <citation type="submission" date="2016-10" db="EMBL/GenBank/DDBJ databases">
        <authorList>
            <person name="de Groot N.N."/>
        </authorList>
    </citation>
    <scope>NUCLEOTIDE SEQUENCE [LARGE SCALE GENOMIC DNA]</scope>
    <source>
        <strain evidence="1 2">DSM 29439</strain>
    </source>
</reference>
<dbReference type="RefSeq" id="WP_091430407.1">
    <property type="nucleotide sequence ID" value="NZ_FOJB01000001.1"/>
</dbReference>
<keyword evidence="1" id="KW-0540">Nuclease</keyword>
<evidence type="ECO:0000313" key="1">
    <source>
        <dbReference type="EMBL" id="SEW19983.1"/>
    </source>
</evidence>
<dbReference type="EMBL" id="FOJB01000001">
    <property type="protein sequence ID" value="SEW19983.1"/>
    <property type="molecule type" value="Genomic_DNA"/>
</dbReference>
<dbReference type="InterPro" id="IPR036691">
    <property type="entry name" value="Endo/exonu/phosph_ase_sf"/>
</dbReference>
<dbReference type="OrthoDB" id="5500612at2"/>
<name>A0A1I0PZ71_9RHOB</name>
<dbReference type="GO" id="GO:0004527">
    <property type="term" value="F:exonuclease activity"/>
    <property type="evidence" value="ECO:0007669"/>
    <property type="project" value="UniProtKB-KW"/>
</dbReference>
<keyword evidence="1" id="KW-0269">Exonuclease</keyword>
<dbReference type="AlphaFoldDB" id="A0A1I0PZ71"/>
<dbReference type="Proteomes" id="UP000199650">
    <property type="component" value="Unassembled WGS sequence"/>
</dbReference>
<organism evidence="1 2">
    <name type="scientific">Aliiroseovarius sediminilitoris</name>
    <dbReference type="NCBI Taxonomy" id="1173584"/>
    <lineage>
        <taxon>Bacteria</taxon>
        <taxon>Pseudomonadati</taxon>
        <taxon>Pseudomonadota</taxon>
        <taxon>Alphaproteobacteria</taxon>
        <taxon>Rhodobacterales</taxon>
        <taxon>Paracoccaceae</taxon>
        <taxon>Aliiroseovarius</taxon>
    </lineage>
</organism>
<dbReference type="GO" id="GO:0004519">
    <property type="term" value="F:endonuclease activity"/>
    <property type="evidence" value="ECO:0007669"/>
    <property type="project" value="UniProtKB-KW"/>
</dbReference>
<keyword evidence="1" id="KW-0378">Hydrolase</keyword>
<keyword evidence="2" id="KW-1185">Reference proteome</keyword>
<dbReference type="PANTHER" id="PTHR11371:SF31">
    <property type="entry name" value="EXTRACELLULAR NUCLEASE"/>
    <property type="match status" value="1"/>
</dbReference>
<dbReference type="PANTHER" id="PTHR11371">
    <property type="entry name" value="DEOXYRIBONUCLEASE"/>
    <property type="match status" value="1"/>
</dbReference>
<proteinExistence type="predicted"/>
<keyword evidence="1" id="KW-0255">Endonuclease</keyword>
<dbReference type="Gene3D" id="3.60.10.10">
    <property type="entry name" value="Endonuclease/exonuclease/phosphatase"/>
    <property type="match status" value="1"/>
</dbReference>